<evidence type="ECO:0000313" key="4">
    <source>
        <dbReference type="EMBL" id="SFF01149.1"/>
    </source>
</evidence>
<feature type="compositionally biased region" description="Pro residues" evidence="2">
    <location>
        <begin position="1504"/>
        <end position="1517"/>
    </location>
</feature>
<feature type="compositionally biased region" description="Low complexity" evidence="2">
    <location>
        <begin position="855"/>
        <end position="883"/>
    </location>
</feature>
<protein>
    <submittedName>
        <fullName evidence="4">Uncharacterized protein</fullName>
    </submittedName>
</protein>
<keyword evidence="1" id="KW-0945">Host-virus interaction</keyword>
<name>A0A1I2F871_9BACT</name>
<feature type="signal peptide" evidence="3">
    <location>
        <begin position="1"/>
        <end position="24"/>
    </location>
</feature>
<feature type="region of interest" description="Disordered" evidence="2">
    <location>
        <begin position="790"/>
        <end position="901"/>
    </location>
</feature>
<feature type="chain" id="PRO_5011641173" evidence="3">
    <location>
        <begin position="25"/>
        <end position="1834"/>
    </location>
</feature>
<accession>A0A1I2F871</accession>
<feature type="region of interest" description="Disordered" evidence="2">
    <location>
        <begin position="1047"/>
        <end position="1138"/>
    </location>
</feature>
<evidence type="ECO:0000313" key="5">
    <source>
        <dbReference type="Proteomes" id="UP000199400"/>
    </source>
</evidence>
<dbReference type="PANTHER" id="PTHR13037">
    <property type="entry name" value="FORMIN"/>
    <property type="match status" value="1"/>
</dbReference>
<feature type="compositionally biased region" description="Basic and acidic residues" evidence="2">
    <location>
        <begin position="888"/>
        <end position="901"/>
    </location>
</feature>
<dbReference type="EMBL" id="FOMX01000025">
    <property type="protein sequence ID" value="SFF01149.1"/>
    <property type="molecule type" value="Genomic_DNA"/>
</dbReference>
<dbReference type="Proteomes" id="UP000199400">
    <property type="component" value="Unassembled WGS sequence"/>
</dbReference>
<proteinExistence type="predicted"/>
<dbReference type="STRING" id="54.SAMN02745121_06503"/>
<dbReference type="OrthoDB" id="5476347at2"/>
<keyword evidence="5" id="KW-1185">Reference proteome</keyword>
<evidence type="ECO:0000256" key="1">
    <source>
        <dbReference type="ARBA" id="ARBA00022581"/>
    </source>
</evidence>
<feature type="compositionally biased region" description="Low complexity" evidence="2">
    <location>
        <begin position="1047"/>
        <end position="1067"/>
    </location>
</feature>
<sequence length="1834" mass="194908">MSTPLRIASWLLAAVALIPHGASARPGRAAAPLSDPAVRAAVEWRPVEVVPVALTDPAPWTATPPPEAAKATSVVVGPASGAVIRLGSLAVLQVRAEPVRGAGRPAPLKFWRRSGAAADGRAAVLEPALEVAPGTWLLEHPPGGAGDWLVSAAEPTRITALAPVPRTGELIWEHVIGAALEWIERGGPPPPLPDLPAFADLRRELLADAAVAAALRKSDPKDMSLQAAVKAWRGAAAVQRITAMRPPGRPTFALETAPRPLPGAAAVDLDGRPFQRTAGGRSWDLRMTGPGVAWISARLLGQDPKASISVHAGGRRLARERLAPETPCPPDAAECRVGGPERDLAIPLAPGEHTYRLRVDGDAALLQVRVGQTLERFATTLRREGADDLLRAGRRALARTRSPRAALVDALLAQIEGRPPPATRRPTSPPLALTFDWLQAQQDGLAPARRRQLAWSLARTADAVKDRELAARGRAAGIELLEGTDDAGLARRLLGPRPSEAPARALAAAARLLDGPPLPLASPMLALFERARRLDPYDADLRAAYRDHWQATRWSLLLPSHEGPPPLVWIERLPPDPARAPTSASLWTWPNGHAQTVMAPTLPEAPERPALLRLYARTDASLTVTVDDERWRTLPLAQLELLELALPAGPHALTVAGASGSEVWSSLAPTPPRAPDARLLRLWRADAEQPARFVLPGEPAHARVDIRALASETPTRVELTVKTDTGLRRQFSVELRPVDATAIPLDGSPRVGPPTSVLIPLDLRARALEVLVTEGGPAVAVSAAVRAPGLREPLAGDPPKSPAGHVRSDTSESPEGHAPQDTSPAAAGALAAEDDPLAAEDRATGDTPADSLTRPTSAPAAASVPADSQAQFAPAPVPAAGQPGPAPIDEKPVPEDSRRPEPPLAALERASRGLLERPHDPELLIARAGALLDLDQRPYALSDWAQVAAHPLPPALQPRALALGRRIEALGAPSHIDVTTDVPVLVAPALAAAGLDDLALARLAPAAARAREAGPAAGLAVLDELVATGPATPAVVGAGVLGAPAPGDMSAKTSSPPTPASGAPDPKAMSAGSTASPAPKAMSAGSAASPAGNDIAPRTPSRAADPAPVGSPGGSPGSRSQRPGAPAPKALSLKTPARPAADPAELALRAALLDAAARPAEAFRAWHRVYAATERWQVGLAGVKSALAALDEPTTSPEGAGLAYGLALRVRPAIRTPWLDRLTNIAGERSRWSHLILSEERGSREHRDLPKQPAPATINADARAALLAAPFPTKGALMLRPGVPVLIDLARGHDALGFQLWCREVRPELGGVAPTVRFWMGEELLHTQPVAADTLTLAEFAVPARDAVTLELDDGSHAHLCLARLRRPEARQVARTDRWHVARPGRPVEFIVLGPTTVQVEVHGRPASDVSVAVARGSEPYGPARSLGSLSGHVPSGLSKRTKDDLAAHPPVQVLTLADSGPLRMRLAPGVGPALVRVHQRLDAEPAAAPPRPPRRHSARLPQEPAPPAPVPHPPLAVPPTDRRVQKFGTPYVDLHLGTDDLEDSDDLRPRASGIVRLGWARELLARRLWIEVNPELRPREDTALVAGGRLSFQAFFPRAGLRAWVSAAGLVQTEHQVQPWSLRGEGRIDRPTWLAPRLQLLPGLDLAYRYQSLDSRNAFPRGELHPRVYQWYVEDHPLVFRPTLDLRVVAWQDARVVVGADMMPNSDFRSVDQVSMHAGIAGALALYGRVVPEFALDYEASLRLKDPDRDKTYLRSRLLAGLGVGFWLTDGVRLAFGVRNNLYLSALYPARNGLDLWLRLDLPLGRGLRDFGPLEMPFRAAREHRMWRQEPTP</sequence>
<evidence type="ECO:0000256" key="3">
    <source>
        <dbReference type="SAM" id="SignalP"/>
    </source>
</evidence>
<dbReference type="RefSeq" id="WP_096330926.1">
    <property type="nucleotide sequence ID" value="NZ_FOMX01000025.1"/>
</dbReference>
<feature type="compositionally biased region" description="Low complexity" evidence="2">
    <location>
        <begin position="1075"/>
        <end position="1091"/>
    </location>
</feature>
<gene>
    <name evidence="4" type="ORF">SAMN02745121_06503</name>
</gene>
<reference evidence="5" key="1">
    <citation type="submission" date="2016-10" db="EMBL/GenBank/DDBJ databases">
        <authorList>
            <person name="Varghese N."/>
            <person name="Submissions S."/>
        </authorList>
    </citation>
    <scope>NUCLEOTIDE SEQUENCE [LARGE SCALE GENOMIC DNA]</scope>
    <source>
        <strain evidence="5">ATCC 25963</strain>
    </source>
</reference>
<dbReference type="PANTHER" id="PTHR13037:SF24">
    <property type="entry name" value="POLYCOMB PROTEIN PCL-RELATED"/>
    <property type="match status" value="1"/>
</dbReference>
<evidence type="ECO:0000256" key="2">
    <source>
        <dbReference type="SAM" id="MobiDB-lite"/>
    </source>
</evidence>
<keyword evidence="3" id="KW-0732">Signal</keyword>
<organism evidence="4 5">
    <name type="scientific">Nannocystis exedens</name>
    <dbReference type="NCBI Taxonomy" id="54"/>
    <lineage>
        <taxon>Bacteria</taxon>
        <taxon>Pseudomonadati</taxon>
        <taxon>Myxococcota</taxon>
        <taxon>Polyangia</taxon>
        <taxon>Nannocystales</taxon>
        <taxon>Nannocystaceae</taxon>
        <taxon>Nannocystis</taxon>
    </lineage>
</organism>
<feature type="region of interest" description="Disordered" evidence="2">
    <location>
        <begin position="1485"/>
        <end position="1517"/>
    </location>
</feature>